<dbReference type="Pfam" id="PF02223">
    <property type="entry name" value="Thymidylate_kin"/>
    <property type="match status" value="1"/>
</dbReference>
<dbReference type="InterPro" id="IPR018094">
    <property type="entry name" value="Thymidylate_kinase"/>
</dbReference>
<reference evidence="15" key="1">
    <citation type="journal article" date="2019" name="Int. J. Syst. Evol. Microbiol.">
        <title>The Global Catalogue of Microorganisms (GCM) 10K type strain sequencing project: providing services to taxonomists for standard genome sequencing and annotation.</title>
        <authorList>
            <consortium name="The Broad Institute Genomics Platform"/>
            <consortium name="The Broad Institute Genome Sequencing Center for Infectious Disease"/>
            <person name="Wu L."/>
            <person name="Ma J."/>
        </authorList>
    </citation>
    <scope>NUCLEOTIDE SEQUENCE [LARGE SCALE GENOMIC DNA]</scope>
    <source>
        <strain evidence="15">KCTC 52640</strain>
    </source>
</reference>
<accession>A0ABV7ENQ3</accession>
<feature type="region of interest" description="Disordered" evidence="12">
    <location>
        <begin position="1"/>
        <end position="20"/>
    </location>
</feature>
<dbReference type="InterPro" id="IPR039430">
    <property type="entry name" value="Thymidylate_kin-like_dom"/>
</dbReference>
<evidence type="ECO:0000256" key="10">
    <source>
        <dbReference type="ARBA" id="ARBA00048743"/>
    </source>
</evidence>
<evidence type="ECO:0000256" key="3">
    <source>
        <dbReference type="ARBA" id="ARBA00017144"/>
    </source>
</evidence>
<proteinExistence type="inferred from homology"/>
<evidence type="ECO:0000256" key="6">
    <source>
        <dbReference type="ARBA" id="ARBA00022741"/>
    </source>
</evidence>
<dbReference type="EC" id="2.7.4.9" evidence="2 11"/>
<evidence type="ECO:0000256" key="9">
    <source>
        <dbReference type="ARBA" id="ARBA00029962"/>
    </source>
</evidence>
<protein>
    <recommendedName>
        <fullName evidence="3 11">Thymidylate kinase</fullName>
        <ecNumber evidence="2 11">2.7.4.9</ecNumber>
    </recommendedName>
    <alternativeName>
        <fullName evidence="9 11">dTMP kinase</fullName>
    </alternativeName>
</protein>
<evidence type="ECO:0000256" key="8">
    <source>
        <dbReference type="ARBA" id="ARBA00022840"/>
    </source>
</evidence>
<dbReference type="HAMAP" id="MF_00165">
    <property type="entry name" value="Thymidylate_kinase"/>
    <property type="match status" value="1"/>
</dbReference>
<dbReference type="EMBL" id="JBHRSS010000004">
    <property type="protein sequence ID" value="MFC3104362.1"/>
    <property type="molecule type" value="Genomic_DNA"/>
</dbReference>
<keyword evidence="5 11" id="KW-0545">Nucleotide biosynthesis</keyword>
<dbReference type="Proteomes" id="UP001595462">
    <property type="component" value="Unassembled WGS sequence"/>
</dbReference>
<keyword evidence="8 11" id="KW-0067">ATP-binding</keyword>
<dbReference type="NCBIfam" id="TIGR00041">
    <property type="entry name" value="DTMP_kinase"/>
    <property type="match status" value="1"/>
</dbReference>
<dbReference type="PANTHER" id="PTHR10344:SF4">
    <property type="entry name" value="UMP-CMP KINASE 2, MITOCHONDRIAL"/>
    <property type="match status" value="1"/>
</dbReference>
<evidence type="ECO:0000256" key="11">
    <source>
        <dbReference type="HAMAP-Rule" id="MF_00165"/>
    </source>
</evidence>
<keyword evidence="7 11" id="KW-0418">Kinase</keyword>
<keyword evidence="4 11" id="KW-0808">Transferase</keyword>
<keyword evidence="15" id="KW-1185">Reference proteome</keyword>
<organism evidence="14 15">
    <name type="scientific">Salinisphaera aquimarina</name>
    <dbReference type="NCBI Taxonomy" id="2094031"/>
    <lineage>
        <taxon>Bacteria</taxon>
        <taxon>Pseudomonadati</taxon>
        <taxon>Pseudomonadota</taxon>
        <taxon>Gammaproteobacteria</taxon>
        <taxon>Salinisphaerales</taxon>
        <taxon>Salinisphaeraceae</taxon>
        <taxon>Salinisphaera</taxon>
    </lineage>
</organism>
<dbReference type="Gene3D" id="3.40.50.300">
    <property type="entry name" value="P-loop containing nucleotide triphosphate hydrolases"/>
    <property type="match status" value="1"/>
</dbReference>
<dbReference type="CDD" id="cd01672">
    <property type="entry name" value="TMPK"/>
    <property type="match status" value="1"/>
</dbReference>
<evidence type="ECO:0000256" key="2">
    <source>
        <dbReference type="ARBA" id="ARBA00012980"/>
    </source>
</evidence>
<dbReference type="GO" id="GO:0004798">
    <property type="term" value="F:dTMP kinase activity"/>
    <property type="evidence" value="ECO:0007669"/>
    <property type="project" value="UniProtKB-EC"/>
</dbReference>
<name>A0ABV7ENQ3_9GAMM</name>
<feature type="domain" description="Thymidylate kinase-like" evidence="13">
    <location>
        <begin position="14"/>
        <end position="203"/>
    </location>
</feature>
<dbReference type="SUPFAM" id="SSF52540">
    <property type="entry name" value="P-loop containing nucleoside triphosphate hydrolases"/>
    <property type="match status" value="1"/>
</dbReference>
<comment type="function">
    <text evidence="11">Phosphorylation of dTMP to form dTDP in both de novo and salvage pathways of dTTP synthesis.</text>
</comment>
<evidence type="ECO:0000259" key="13">
    <source>
        <dbReference type="Pfam" id="PF02223"/>
    </source>
</evidence>
<evidence type="ECO:0000256" key="5">
    <source>
        <dbReference type="ARBA" id="ARBA00022727"/>
    </source>
</evidence>
<comment type="caution">
    <text evidence="14">The sequence shown here is derived from an EMBL/GenBank/DDBJ whole genome shotgun (WGS) entry which is preliminary data.</text>
</comment>
<evidence type="ECO:0000313" key="15">
    <source>
        <dbReference type="Proteomes" id="UP001595462"/>
    </source>
</evidence>
<sequence length="211" mass="22757">MGAPDTEPGRLITLEGGEGAGKSSQIDVVAECLRALGHEVVVTREPGGTRLGEAVRAVLMTEFDTPMPAMSELLLMFAARAAHLAEVIEPALARGAWVVSDRFTDASYAYQGAARGLGDEAVATLEHLVQKDRRPDGVLLFDLPVAIGLERAGRRGQGNRFDRETIVFHERVRAAYLARARAAPARYRVIDASAPVEVVRSQIRTALAAWT</sequence>
<comment type="catalytic activity">
    <reaction evidence="10 11">
        <text>dTMP + ATP = dTDP + ADP</text>
        <dbReference type="Rhea" id="RHEA:13517"/>
        <dbReference type="ChEBI" id="CHEBI:30616"/>
        <dbReference type="ChEBI" id="CHEBI:58369"/>
        <dbReference type="ChEBI" id="CHEBI:63528"/>
        <dbReference type="ChEBI" id="CHEBI:456216"/>
        <dbReference type="EC" id="2.7.4.9"/>
    </reaction>
</comment>
<evidence type="ECO:0000313" key="14">
    <source>
        <dbReference type="EMBL" id="MFC3104362.1"/>
    </source>
</evidence>
<dbReference type="PANTHER" id="PTHR10344">
    <property type="entry name" value="THYMIDYLATE KINASE"/>
    <property type="match status" value="1"/>
</dbReference>
<keyword evidence="6 11" id="KW-0547">Nucleotide-binding</keyword>
<dbReference type="RefSeq" id="WP_380689408.1">
    <property type="nucleotide sequence ID" value="NZ_JBHRSS010000004.1"/>
</dbReference>
<comment type="similarity">
    <text evidence="1 11">Belongs to the thymidylate kinase family.</text>
</comment>
<evidence type="ECO:0000256" key="4">
    <source>
        <dbReference type="ARBA" id="ARBA00022679"/>
    </source>
</evidence>
<evidence type="ECO:0000256" key="12">
    <source>
        <dbReference type="SAM" id="MobiDB-lite"/>
    </source>
</evidence>
<evidence type="ECO:0000256" key="7">
    <source>
        <dbReference type="ARBA" id="ARBA00022777"/>
    </source>
</evidence>
<gene>
    <name evidence="11 14" type="primary">tmk</name>
    <name evidence="14" type="ORF">ACFOSU_10730</name>
</gene>
<evidence type="ECO:0000256" key="1">
    <source>
        <dbReference type="ARBA" id="ARBA00009776"/>
    </source>
</evidence>
<feature type="binding site" evidence="11">
    <location>
        <begin position="16"/>
        <end position="23"/>
    </location>
    <ligand>
        <name>ATP</name>
        <dbReference type="ChEBI" id="CHEBI:30616"/>
    </ligand>
</feature>
<dbReference type="InterPro" id="IPR027417">
    <property type="entry name" value="P-loop_NTPase"/>
</dbReference>